<protein>
    <submittedName>
        <fullName evidence="2">Uncharacterized protein</fullName>
    </submittedName>
</protein>
<name>A0AAD7BWQ1_MYCRO</name>
<reference evidence="2" key="1">
    <citation type="submission" date="2023-03" db="EMBL/GenBank/DDBJ databases">
        <title>Massive genome expansion in bonnet fungi (Mycena s.s.) driven by repeated elements and novel gene families across ecological guilds.</title>
        <authorList>
            <consortium name="Lawrence Berkeley National Laboratory"/>
            <person name="Harder C.B."/>
            <person name="Miyauchi S."/>
            <person name="Viragh M."/>
            <person name="Kuo A."/>
            <person name="Thoen E."/>
            <person name="Andreopoulos B."/>
            <person name="Lu D."/>
            <person name="Skrede I."/>
            <person name="Drula E."/>
            <person name="Henrissat B."/>
            <person name="Morin E."/>
            <person name="Kohler A."/>
            <person name="Barry K."/>
            <person name="LaButti K."/>
            <person name="Morin E."/>
            <person name="Salamov A."/>
            <person name="Lipzen A."/>
            <person name="Mereny Z."/>
            <person name="Hegedus B."/>
            <person name="Baldrian P."/>
            <person name="Stursova M."/>
            <person name="Weitz H."/>
            <person name="Taylor A."/>
            <person name="Grigoriev I.V."/>
            <person name="Nagy L.G."/>
            <person name="Martin F."/>
            <person name="Kauserud H."/>
        </authorList>
    </citation>
    <scope>NUCLEOTIDE SEQUENCE</scope>
    <source>
        <strain evidence="2">CBHHK067</strain>
    </source>
</reference>
<feature type="region of interest" description="Disordered" evidence="1">
    <location>
        <begin position="1"/>
        <end position="77"/>
    </location>
</feature>
<comment type="caution">
    <text evidence="2">The sequence shown here is derived from an EMBL/GenBank/DDBJ whole genome shotgun (WGS) entry which is preliminary data.</text>
</comment>
<feature type="compositionally biased region" description="Polar residues" evidence="1">
    <location>
        <begin position="1"/>
        <end position="13"/>
    </location>
</feature>
<dbReference type="AlphaFoldDB" id="A0AAD7BWQ1"/>
<gene>
    <name evidence="2" type="ORF">B0H17DRAFT_1150040</name>
</gene>
<dbReference type="EMBL" id="JARKIE010000499">
    <property type="protein sequence ID" value="KAJ7632010.1"/>
    <property type="molecule type" value="Genomic_DNA"/>
</dbReference>
<dbReference type="Proteomes" id="UP001221757">
    <property type="component" value="Unassembled WGS sequence"/>
</dbReference>
<evidence type="ECO:0000256" key="1">
    <source>
        <dbReference type="SAM" id="MobiDB-lite"/>
    </source>
</evidence>
<evidence type="ECO:0000313" key="2">
    <source>
        <dbReference type="EMBL" id="KAJ7632010.1"/>
    </source>
</evidence>
<feature type="compositionally biased region" description="Polar residues" evidence="1">
    <location>
        <begin position="22"/>
        <end position="63"/>
    </location>
</feature>
<accession>A0AAD7BWQ1</accession>
<keyword evidence="3" id="KW-1185">Reference proteome</keyword>
<feature type="compositionally biased region" description="Basic and acidic residues" evidence="1">
    <location>
        <begin position="64"/>
        <end position="75"/>
    </location>
</feature>
<proteinExistence type="predicted"/>
<sequence>METPQSGVSPHTTTKWRRQNSHLHQATANDENIDPSPSNSSQKRPKTSSTFTPHSHSGSQRQSVRTEAKKMKNSQEKIACLSRSRRSDGYEVNLVQNFAYTIQLVTVRLECGEGCEKDLSDQSKAFWE</sequence>
<evidence type="ECO:0000313" key="3">
    <source>
        <dbReference type="Proteomes" id="UP001221757"/>
    </source>
</evidence>
<organism evidence="2 3">
    <name type="scientific">Mycena rosella</name>
    <name type="common">Pink bonnet</name>
    <name type="synonym">Agaricus rosellus</name>
    <dbReference type="NCBI Taxonomy" id="1033263"/>
    <lineage>
        <taxon>Eukaryota</taxon>
        <taxon>Fungi</taxon>
        <taxon>Dikarya</taxon>
        <taxon>Basidiomycota</taxon>
        <taxon>Agaricomycotina</taxon>
        <taxon>Agaricomycetes</taxon>
        <taxon>Agaricomycetidae</taxon>
        <taxon>Agaricales</taxon>
        <taxon>Marasmiineae</taxon>
        <taxon>Mycenaceae</taxon>
        <taxon>Mycena</taxon>
    </lineage>
</organism>